<dbReference type="InterPro" id="IPR039425">
    <property type="entry name" value="RNA_pol_sigma-70-like"/>
</dbReference>
<evidence type="ECO:0000256" key="2">
    <source>
        <dbReference type="ARBA" id="ARBA00023015"/>
    </source>
</evidence>
<evidence type="ECO:0000259" key="8">
    <source>
        <dbReference type="Pfam" id="PF08281"/>
    </source>
</evidence>
<feature type="domain" description="RNA polymerase sigma factor 70 region 4 type 2" evidence="8">
    <location>
        <begin position="126"/>
        <end position="175"/>
    </location>
</feature>
<name>A0A6J4L9K9_9ACTN</name>
<dbReference type="NCBIfam" id="TIGR02937">
    <property type="entry name" value="sigma70-ECF"/>
    <property type="match status" value="1"/>
</dbReference>
<organism evidence="10">
    <name type="scientific">uncultured Nocardioidaceae bacterium</name>
    <dbReference type="NCBI Taxonomy" id="253824"/>
    <lineage>
        <taxon>Bacteria</taxon>
        <taxon>Bacillati</taxon>
        <taxon>Actinomycetota</taxon>
        <taxon>Actinomycetes</taxon>
        <taxon>Propionibacteriales</taxon>
        <taxon>Nocardioidaceae</taxon>
        <taxon>environmental samples</taxon>
    </lineage>
</organism>
<reference evidence="10" key="1">
    <citation type="submission" date="2020-02" db="EMBL/GenBank/DDBJ databases">
        <authorList>
            <person name="Meier V. D."/>
        </authorList>
    </citation>
    <scope>NUCLEOTIDE SEQUENCE</scope>
    <source>
        <strain evidence="10">AVDCRST_MAG34</strain>
    </source>
</reference>
<dbReference type="InterPro" id="IPR013325">
    <property type="entry name" value="RNA_pol_sigma_r2"/>
</dbReference>
<dbReference type="InterPro" id="IPR007627">
    <property type="entry name" value="RNA_pol_sigma70_r2"/>
</dbReference>
<feature type="compositionally biased region" description="Basic and acidic residues" evidence="6">
    <location>
        <begin position="519"/>
        <end position="545"/>
    </location>
</feature>
<evidence type="ECO:0000256" key="1">
    <source>
        <dbReference type="ARBA" id="ARBA00010641"/>
    </source>
</evidence>
<gene>
    <name evidence="10" type="ORF">AVDCRST_MAG34-289</name>
</gene>
<dbReference type="Pfam" id="PF04542">
    <property type="entry name" value="Sigma70_r2"/>
    <property type="match status" value="1"/>
</dbReference>
<keyword evidence="4" id="KW-0238">DNA-binding</keyword>
<dbReference type="SUPFAM" id="SSF88946">
    <property type="entry name" value="Sigma2 domain of RNA polymerase sigma factors"/>
    <property type="match status" value="1"/>
</dbReference>
<evidence type="ECO:0000256" key="6">
    <source>
        <dbReference type="SAM" id="MobiDB-lite"/>
    </source>
</evidence>
<evidence type="ECO:0000313" key="10">
    <source>
        <dbReference type="EMBL" id="CAA9324908.1"/>
    </source>
</evidence>
<dbReference type="Gene3D" id="1.10.1740.10">
    <property type="match status" value="1"/>
</dbReference>
<accession>A0A6J4L9K9</accession>
<evidence type="ECO:0000256" key="4">
    <source>
        <dbReference type="ARBA" id="ARBA00023125"/>
    </source>
</evidence>
<dbReference type="Pfam" id="PF08281">
    <property type="entry name" value="Sigma70_r4_2"/>
    <property type="match status" value="1"/>
</dbReference>
<dbReference type="PANTHER" id="PTHR43133">
    <property type="entry name" value="RNA POLYMERASE ECF-TYPE SIGMA FACTO"/>
    <property type="match status" value="1"/>
</dbReference>
<dbReference type="SUPFAM" id="SSF88659">
    <property type="entry name" value="Sigma3 and sigma4 domains of RNA polymerase sigma factors"/>
    <property type="match status" value="1"/>
</dbReference>
<dbReference type="InterPro" id="IPR014284">
    <property type="entry name" value="RNA_pol_sigma-70_dom"/>
</dbReference>
<comment type="similarity">
    <text evidence="1">Belongs to the sigma-70 factor family. ECF subfamily.</text>
</comment>
<feature type="domain" description="Putative zinc-finger" evidence="9">
    <location>
        <begin position="194"/>
        <end position="227"/>
    </location>
</feature>
<feature type="compositionally biased region" description="Basic and acidic residues" evidence="6">
    <location>
        <begin position="423"/>
        <end position="457"/>
    </location>
</feature>
<dbReference type="AlphaFoldDB" id="A0A6J4L9K9"/>
<feature type="domain" description="RNA polymerase sigma-70 region 2" evidence="7">
    <location>
        <begin position="31"/>
        <end position="98"/>
    </location>
</feature>
<feature type="compositionally biased region" description="Basic and acidic residues" evidence="6">
    <location>
        <begin position="469"/>
        <end position="502"/>
    </location>
</feature>
<feature type="compositionally biased region" description="Polar residues" evidence="6">
    <location>
        <begin position="458"/>
        <end position="467"/>
    </location>
</feature>
<dbReference type="Pfam" id="PF13490">
    <property type="entry name" value="zf-HC2"/>
    <property type="match status" value="1"/>
</dbReference>
<protein>
    <submittedName>
        <fullName evidence="10">Sigma-70 region 2 domain protein</fullName>
    </submittedName>
</protein>
<dbReference type="InterPro" id="IPR027383">
    <property type="entry name" value="Znf_put"/>
</dbReference>
<keyword evidence="3" id="KW-0731">Sigma factor</keyword>
<dbReference type="PANTHER" id="PTHR43133:SF8">
    <property type="entry name" value="RNA POLYMERASE SIGMA FACTOR HI_1459-RELATED"/>
    <property type="match status" value="1"/>
</dbReference>
<keyword evidence="2" id="KW-0805">Transcription regulation</keyword>
<dbReference type="InterPro" id="IPR036388">
    <property type="entry name" value="WH-like_DNA-bd_sf"/>
</dbReference>
<dbReference type="GO" id="GO:0016987">
    <property type="term" value="F:sigma factor activity"/>
    <property type="evidence" value="ECO:0007669"/>
    <property type="project" value="UniProtKB-KW"/>
</dbReference>
<evidence type="ECO:0000259" key="9">
    <source>
        <dbReference type="Pfam" id="PF13490"/>
    </source>
</evidence>
<proteinExistence type="inferred from homology"/>
<dbReference type="InterPro" id="IPR013249">
    <property type="entry name" value="RNA_pol_sigma70_r4_t2"/>
</dbReference>
<keyword evidence="5" id="KW-0804">Transcription</keyword>
<dbReference type="GO" id="GO:0006352">
    <property type="term" value="P:DNA-templated transcription initiation"/>
    <property type="evidence" value="ECO:0007669"/>
    <property type="project" value="InterPro"/>
</dbReference>
<dbReference type="Gene3D" id="1.10.10.10">
    <property type="entry name" value="Winged helix-like DNA-binding domain superfamily/Winged helix DNA-binding domain"/>
    <property type="match status" value="1"/>
</dbReference>
<feature type="compositionally biased region" description="Basic and acidic residues" evidence="6">
    <location>
        <begin position="562"/>
        <end position="575"/>
    </location>
</feature>
<evidence type="ECO:0000256" key="5">
    <source>
        <dbReference type="ARBA" id="ARBA00023163"/>
    </source>
</evidence>
<dbReference type="EMBL" id="CADCUI010000002">
    <property type="protein sequence ID" value="CAA9324908.1"/>
    <property type="molecule type" value="Genomic_DNA"/>
</dbReference>
<dbReference type="GO" id="GO:0003677">
    <property type="term" value="F:DNA binding"/>
    <property type="evidence" value="ECO:0007669"/>
    <property type="project" value="UniProtKB-KW"/>
</dbReference>
<dbReference type="InterPro" id="IPR013324">
    <property type="entry name" value="RNA_pol_sigma_r3/r4-like"/>
</dbReference>
<evidence type="ECO:0000259" key="7">
    <source>
        <dbReference type="Pfam" id="PF04542"/>
    </source>
</evidence>
<feature type="region of interest" description="Disordered" evidence="6">
    <location>
        <begin position="399"/>
        <end position="590"/>
    </location>
</feature>
<evidence type="ECO:0000256" key="3">
    <source>
        <dbReference type="ARBA" id="ARBA00023082"/>
    </source>
</evidence>
<sequence length="590" mass="62379">MSQLLDDLVTPSDAELISRVRSGDADAYAELFTRHVDAARRLARQLARGPDVDDLVSDAVTKVMAVLQRGGGPDVSFRAYLLTAVRRVHVDRVRAQSRLTPTDDLGEFDPGVPFHDTAVASFENGAVARAFATLPERWQMVLWHLEVEGQKPADVARLLGMSANSVSALAYRAREGLRQAFLAAHLADTPPSDCRWVLEHLGGHVRKGLARRESAKVQVHLEDCRRCTATYLELCEVNADLRGVLAPLLLGSLAAGYLASSGSAAGSATGVVAILGRAKEYVGAQLVPSAGGAVATTVAVATAVALSIGGTPSQDPAEDGDGGRSAIADTPWTVNTPLPGSPAPSTDDRGTRDAVSGGSGGRGGPLGTGDPGVSAPFDAVPLGGRELARLLDARTQRLETAPDPGPTLPVDLPEAPGTPVVDAPDRRQDPTPDGPTRRERPDRVKTLTDKQPDKKLDTQPTVQSPPDGSSDRPEPGTKQDPPPDARPDGNQKGKGPRHDQGLHKGHHKPHPQGKQPGHGQDKPKNKPKNEPKNKHGKGPGHDQGLHKGHHKPHPQGKQPGHGQDKPQDKPQDKQPGKQPGRQQDKGKGPK</sequence>
<feature type="region of interest" description="Disordered" evidence="6">
    <location>
        <begin position="309"/>
        <end position="380"/>
    </location>
</feature>
<feature type="compositionally biased region" description="Gly residues" evidence="6">
    <location>
        <begin position="357"/>
        <end position="370"/>
    </location>
</feature>